<gene>
    <name evidence="2" type="ORF">H257_05512</name>
</gene>
<feature type="region of interest" description="Disordered" evidence="1">
    <location>
        <begin position="84"/>
        <end position="143"/>
    </location>
</feature>
<name>W4GQG6_APHAT</name>
<proteinExistence type="predicted"/>
<evidence type="ECO:0000313" key="2">
    <source>
        <dbReference type="EMBL" id="ETV81985.1"/>
    </source>
</evidence>
<dbReference type="AlphaFoldDB" id="W4GQG6"/>
<dbReference type="EMBL" id="KI913123">
    <property type="protein sequence ID" value="ETV81985.1"/>
    <property type="molecule type" value="Genomic_DNA"/>
</dbReference>
<reference evidence="2" key="1">
    <citation type="submission" date="2013-12" db="EMBL/GenBank/DDBJ databases">
        <title>The Genome Sequence of Aphanomyces astaci APO3.</title>
        <authorList>
            <consortium name="The Broad Institute Genomics Platform"/>
            <person name="Russ C."/>
            <person name="Tyler B."/>
            <person name="van West P."/>
            <person name="Dieguez-Uribeondo J."/>
            <person name="Young S.K."/>
            <person name="Zeng Q."/>
            <person name="Gargeya S."/>
            <person name="Fitzgerald M."/>
            <person name="Abouelleil A."/>
            <person name="Alvarado L."/>
            <person name="Chapman S.B."/>
            <person name="Gainer-Dewar J."/>
            <person name="Goldberg J."/>
            <person name="Griggs A."/>
            <person name="Gujja S."/>
            <person name="Hansen M."/>
            <person name="Howarth C."/>
            <person name="Imamovic A."/>
            <person name="Ireland A."/>
            <person name="Larimer J."/>
            <person name="McCowan C."/>
            <person name="Murphy C."/>
            <person name="Pearson M."/>
            <person name="Poon T.W."/>
            <person name="Priest M."/>
            <person name="Roberts A."/>
            <person name="Saif S."/>
            <person name="Shea T."/>
            <person name="Sykes S."/>
            <person name="Wortman J."/>
            <person name="Nusbaum C."/>
            <person name="Birren B."/>
        </authorList>
    </citation>
    <scope>NUCLEOTIDE SEQUENCE [LARGE SCALE GENOMIC DNA]</scope>
    <source>
        <strain evidence="2">APO3</strain>
    </source>
</reference>
<sequence>MRVHDVFNVDRLKQYQPNEAKFASRPIPKATPVVLDESTGEEMYIVEKLLKKRQFNRKLEVVFLANATMHALSLIVLPRPLEMTEGKPHLDGRARASTERPTVRGAEQIEHRIDYTMSDTEAKPSSRKSRSPEREDDPVRQAP</sequence>
<protein>
    <submittedName>
        <fullName evidence="2">Uncharacterized protein</fullName>
    </submittedName>
</protein>
<organism evidence="2">
    <name type="scientific">Aphanomyces astaci</name>
    <name type="common">Crayfish plague agent</name>
    <dbReference type="NCBI Taxonomy" id="112090"/>
    <lineage>
        <taxon>Eukaryota</taxon>
        <taxon>Sar</taxon>
        <taxon>Stramenopiles</taxon>
        <taxon>Oomycota</taxon>
        <taxon>Saprolegniomycetes</taxon>
        <taxon>Saprolegniales</taxon>
        <taxon>Verrucalvaceae</taxon>
        <taxon>Aphanomyces</taxon>
    </lineage>
</organism>
<dbReference type="GeneID" id="20807508"/>
<dbReference type="OrthoDB" id="167591at2759"/>
<dbReference type="VEuPathDB" id="FungiDB:H257_05512"/>
<accession>W4GQG6</accession>
<evidence type="ECO:0000256" key="1">
    <source>
        <dbReference type="SAM" id="MobiDB-lite"/>
    </source>
</evidence>
<dbReference type="RefSeq" id="XP_009828722.1">
    <property type="nucleotide sequence ID" value="XM_009830420.1"/>
</dbReference>